<dbReference type="Pfam" id="PF00145">
    <property type="entry name" value="DNA_methylase"/>
    <property type="match status" value="1"/>
</dbReference>
<dbReference type="PROSITE" id="PS00094">
    <property type="entry name" value="C5_MTASE_1"/>
    <property type="match status" value="1"/>
</dbReference>
<comment type="similarity">
    <text evidence="5 6">Belongs to the class I-like SAM-binding methyltransferase superfamily. C5-methyltransferase family.</text>
</comment>
<dbReference type="Proteomes" id="UP001526426">
    <property type="component" value="Unassembled WGS sequence"/>
</dbReference>
<dbReference type="RefSeq" id="WP_265263594.1">
    <property type="nucleotide sequence ID" value="NZ_JAIHOM010000022.1"/>
</dbReference>
<dbReference type="GO" id="GO:0032259">
    <property type="term" value="P:methylation"/>
    <property type="evidence" value="ECO:0007669"/>
    <property type="project" value="UniProtKB-KW"/>
</dbReference>
<dbReference type="GO" id="GO:0008168">
    <property type="term" value="F:methyltransferase activity"/>
    <property type="evidence" value="ECO:0007669"/>
    <property type="project" value="UniProtKB-KW"/>
</dbReference>
<evidence type="ECO:0000256" key="4">
    <source>
        <dbReference type="ARBA" id="ARBA00022747"/>
    </source>
</evidence>
<dbReference type="InterPro" id="IPR029063">
    <property type="entry name" value="SAM-dependent_MTases_sf"/>
</dbReference>
<dbReference type="InterPro" id="IPR001525">
    <property type="entry name" value="C5_MeTfrase"/>
</dbReference>
<dbReference type="Gene3D" id="3.90.120.10">
    <property type="entry name" value="DNA Methylase, subunit A, domain 2"/>
    <property type="match status" value="1"/>
</dbReference>
<evidence type="ECO:0000256" key="7">
    <source>
        <dbReference type="RuleBase" id="RU000417"/>
    </source>
</evidence>
<keyword evidence="2 5" id="KW-0808">Transferase</keyword>
<dbReference type="PRINTS" id="PR00105">
    <property type="entry name" value="C5METTRFRASE"/>
</dbReference>
<dbReference type="PROSITE" id="PS51679">
    <property type="entry name" value="SAM_MT_C5"/>
    <property type="match status" value="1"/>
</dbReference>
<dbReference type="InterPro" id="IPR050390">
    <property type="entry name" value="C5-Methyltransferase"/>
</dbReference>
<accession>A0ABT3L2Z1</accession>
<name>A0ABT3L2Z1_9CYAN</name>
<evidence type="ECO:0000256" key="5">
    <source>
        <dbReference type="PROSITE-ProRule" id="PRU01016"/>
    </source>
</evidence>
<dbReference type="InterPro" id="IPR018117">
    <property type="entry name" value="C5_DNA_meth_AS"/>
</dbReference>
<keyword evidence="9" id="KW-1185">Reference proteome</keyword>
<dbReference type="Gene3D" id="3.40.50.150">
    <property type="entry name" value="Vaccinia Virus protein VP39"/>
    <property type="match status" value="1"/>
</dbReference>
<dbReference type="NCBIfam" id="TIGR00675">
    <property type="entry name" value="dcm"/>
    <property type="match status" value="1"/>
</dbReference>
<dbReference type="SUPFAM" id="SSF53335">
    <property type="entry name" value="S-adenosyl-L-methionine-dependent methyltransferases"/>
    <property type="match status" value="1"/>
</dbReference>
<dbReference type="EMBL" id="JAIHOM010000022">
    <property type="protein sequence ID" value="MCW6035878.1"/>
    <property type="molecule type" value="Genomic_DNA"/>
</dbReference>
<dbReference type="PANTHER" id="PTHR10629:SF52">
    <property type="entry name" value="DNA (CYTOSINE-5)-METHYLTRANSFERASE 1"/>
    <property type="match status" value="1"/>
</dbReference>
<evidence type="ECO:0000256" key="1">
    <source>
        <dbReference type="ARBA" id="ARBA00022603"/>
    </source>
</evidence>
<protein>
    <recommendedName>
        <fullName evidence="7">Cytosine-specific methyltransferase</fullName>
        <ecNumber evidence="7">2.1.1.37</ecNumber>
    </recommendedName>
</protein>
<feature type="active site" evidence="5">
    <location>
        <position position="96"/>
    </location>
</feature>
<keyword evidence="3 5" id="KW-0949">S-adenosyl-L-methionine</keyword>
<evidence type="ECO:0000313" key="9">
    <source>
        <dbReference type="Proteomes" id="UP001526426"/>
    </source>
</evidence>
<evidence type="ECO:0000256" key="2">
    <source>
        <dbReference type="ARBA" id="ARBA00022679"/>
    </source>
</evidence>
<comment type="catalytic activity">
    <reaction evidence="7">
        <text>a 2'-deoxycytidine in DNA + S-adenosyl-L-methionine = a 5-methyl-2'-deoxycytidine in DNA + S-adenosyl-L-homocysteine + H(+)</text>
        <dbReference type="Rhea" id="RHEA:13681"/>
        <dbReference type="Rhea" id="RHEA-COMP:11369"/>
        <dbReference type="Rhea" id="RHEA-COMP:11370"/>
        <dbReference type="ChEBI" id="CHEBI:15378"/>
        <dbReference type="ChEBI" id="CHEBI:57856"/>
        <dbReference type="ChEBI" id="CHEBI:59789"/>
        <dbReference type="ChEBI" id="CHEBI:85452"/>
        <dbReference type="ChEBI" id="CHEBI:85454"/>
        <dbReference type="EC" id="2.1.1.37"/>
    </reaction>
</comment>
<evidence type="ECO:0000256" key="6">
    <source>
        <dbReference type="RuleBase" id="RU000416"/>
    </source>
</evidence>
<keyword evidence="1 5" id="KW-0489">Methyltransferase</keyword>
<keyword evidence="4" id="KW-0680">Restriction system</keyword>
<evidence type="ECO:0000256" key="3">
    <source>
        <dbReference type="ARBA" id="ARBA00022691"/>
    </source>
</evidence>
<comment type="caution">
    <text evidence="8">The sequence shown here is derived from an EMBL/GenBank/DDBJ whole genome shotgun (WGS) entry which is preliminary data.</text>
</comment>
<reference evidence="8 9" key="1">
    <citation type="submission" date="2021-08" db="EMBL/GenBank/DDBJ databases">
        <title>Draft genome sequence of Spirulina subsalsa with high tolerance to salinity and hype-accumulation of phycocyanin.</title>
        <authorList>
            <person name="Pei H."/>
            <person name="Jiang L."/>
        </authorList>
    </citation>
    <scope>NUCLEOTIDE SEQUENCE [LARGE SCALE GENOMIC DNA]</scope>
    <source>
        <strain evidence="8 9">FACHB-351</strain>
    </source>
</reference>
<sequence length="419" mass="47592">MNAPTVPLSPFRRPIAVDLFAGVGGFSLGMEQAGFDVVVAVEKDPIHAAAYTYNFPQTRVLCADITTISGADIVHLVQQQVPQFQQIDLIFGGPPCQGFSIIGPRNPKDKRNQLIFEFCRLVRELQPRYFVLENVPGLKQPKNQSLLRRLKRELRGAGYQITERVRILNAVDFGVPQTRKRLFLLGRREGAVKFCYPPPQKNPPTVRDALQDLPNLDDFPHLNQSDELWLSQEELRALDETISPYGERLRGKGDGGNLAYPRRWNPHCLTGFRRTQHEASTIERFRQTPAGQREEISRLRKLGWDEYCCTLRAGTPSERGRHTSARPLHPEYERVISVREAARLHSFPDWFGFHVTKWHGFRQVGNSVPPLLGRAIGQQAIAALQVTPFSPSIVLELGDRALLQFTPSQAEQYFIHQHI</sequence>
<evidence type="ECO:0000313" key="8">
    <source>
        <dbReference type="EMBL" id="MCW6035878.1"/>
    </source>
</evidence>
<proteinExistence type="inferred from homology"/>
<organism evidence="8 9">
    <name type="scientific">Spirulina subsalsa FACHB-351</name>
    <dbReference type="NCBI Taxonomy" id="234711"/>
    <lineage>
        <taxon>Bacteria</taxon>
        <taxon>Bacillati</taxon>
        <taxon>Cyanobacteriota</taxon>
        <taxon>Cyanophyceae</taxon>
        <taxon>Spirulinales</taxon>
        <taxon>Spirulinaceae</taxon>
        <taxon>Spirulina</taxon>
    </lineage>
</organism>
<gene>
    <name evidence="8" type="ORF">K4A83_06270</name>
</gene>
<dbReference type="PANTHER" id="PTHR10629">
    <property type="entry name" value="CYTOSINE-SPECIFIC METHYLTRANSFERASE"/>
    <property type="match status" value="1"/>
</dbReference>
<dbReference type="EC" id="2.1.1.37" evidence="7"/>